<dbReference type="OrthoDB" id="6121298at2759"/>
<dbReference type="AlphaFoldDB" id="A0A6J8EF76"/>
<accession>A0A6J8EF76</accession>
<name>A0A6J8EF76_MYTCO</name>
<reference evidence="1 2" key="1">
    <citation type="submission" date="2020-06" db="EMBL/GenBank/DDBJ databases">
        <authorList>
            <person name="Li R."/>
            <person name="Bekaert M."/>
        </authorList>
    </citation>
    <scope>NUCLEOTIDE SEQUENCE [LARGE SCALE GENOMIC DNA]</scope>
    <source>
        <strain evidence="2">wild</strain>
    </source>
</reference>
<dbReference type="EMBL" id="CACVKT020008797">
    <property type="protein sequence ID" value="CAC5417731.1"/>
    <property type="molecule type" value="Genomic_DNA"/>
</dbReference>
<sequence>MIVSANDSVDKTITASSCSSSKKRKRGEYNHSDSEQKLKMAKYACEHGVTKVARHFSTQTGKSINESTIRTFKKGYLLKLKTRSSDSDSEISFENKKRCQPMVLGKYESEVQEYIRNSRLASGIVNRPILMTAVQGIIMAKDRQLLHEFVGSIELSYS</sequence>
<gene>
    <name evidence="1" type="ORF">MCOR_50219</name>
</gene>
<dbReference type="Proteomes" id="UP000507470">
    <property type="component" value="Unassembled WGS sequence"/>
</dbReference>
<keyword evidence="2" id="KW-1185">Reference proteome</keyword>
<organism evidence="1 2">
    <name type="scientific">Mytilus coruscus</name>
    <name type="common">Sea mussel</name>
    <dbReference type="NCBI Taxonomy" id="42192"/>
    <lineage>
        <taxon>Eukaryota</taxon>
        <taxon>Metazoa</taxon>
        <taxon>Spiralia</taxon>
        <taxon>Lophotrochozoa</taxon>
        <taxon>Mollusca</taxon>
        <taxon>Bivalvia</taxon>
        <taxon>Autobranchia</taxon>
        <taxon>Pteriomorphia</taxon>
        <taxon>Mytilida</taxon>
        <taxon>Mytiloidea</taxon>
        <taxon>Mytilidae</taxon>
        <taxon>Mytilinae</taxon>
        <taxon>Mytilus</taxon>
    </lineage>
</organism>
<evidence type="ECO:0000313" key="2">
    <source>
        <dbReference type="Proteomes" id="UP000507470"/>
    </source>
</evidence>
<proteinExistence type="predicted"/>
<evidence type="ECO:0000313" key="1">
    <source>
        <dbReference type="EMBL" id="CAC5417731.1"/>
    </source>
</evidence>
<protein>
    <submittedName>
        <fullName evidence="1">Uncharacterized protein</fullName>
    </submittedName>
</protein>